<gene>
    <name evidence="2" type="ORF">ABID28_001872</name>
</gene>
<evidence type="ECO:0000256" key="1">
    <source>
        <dbReference type="SAM" id="Phobius"/>
    </source>
</evidence>
<evidence type="ECO:0000313" key="2">
    <source>
        <dbReference type="EMBL" id="MET3635207.1"/>
    </source>
</evidence>
<sequence>MKFLKRYLLNLIPLLVISFLISFLTHGQFKWWITIAIATGYSLIDYILNNKKE</sequence>
<keyword evidence="3" id="KW-1185">Reference proteome</keyword>
<proteinExistence type="predicted"/>
<accession>A0ABV2JHH4</accession>
<dbReference type="Proteomes" id="UP001549037">
    <property type="component" value="Unassembled WGS sequence"/>
</dbReference>
<keyword evidence="1" id="KW-0812">Transmembrane</keyword>
<comment type="caution">
    <text evidence="2">The sequence shown here is derived from an EMBL/GenBank/DDBJ whole genome shotgun (WGS) entry which is preliminary data.</text>
</comment>
<feature type="transmembrane region" description="Helical" evidence="1">
    <location>
        <begin position="31"/>
        <end position="48"/>
    </location>
</feature>
<evidence type="ECO:0000313" key="3">
    <source>
        <dbReference type="Proteomes" id="UP001549037"/>
    </source>
</evidence>
<dbReference type="EMBL" id="JBEPLN010000056">
    <property type="protein sequence ID" value="MET3635207.1"/>
    <property type="molecule type" value="Genomic_DNA"/>
</dbReference>
<feature type="transmembrane region" description="Helical" evidence="1">
    <location>
        <begin position="7"/>
        <end position="25"/>
    </location>
</feature>
<name>A0ABV2JHH4_9STRE</name>
<dbReference type="RefSeq" id="WP_259772275.1">
    <property type="nucleotide sequence ID" value="NZ_JBEPLN010000056.1"/>
</dbReference>
<protein>
    <submittedName>
        <fullName evidence="2">Phosphatidylglycerophosphate synthase</fullName>
    </submittedName>
</protein>
<organism evidence="2 3">
    <name type="scientific">Streptococcus porcorum</name>
    <dbReference type="NCBI Taxonomy" id="701526"/>
    <lineage>
        <taxon>Bacteria</taxon>
        <taxon>Bacillati</taxon>
        <taxon>Bacillota</taxon>
        <taxon>Bacilli</taxon>
        <taxon>Lactobacillales</taxon>
        <taxon>Streptococcaceae</taxon>
        <taxon>Streptococcus</taxon>
    </lineage>
</organism>
<keyword evidence="1" id="KW-1133">Transmembrane helix</keyword>
<keyword evidence="1" id="KW-0472">Membrane</keyword>
<reference evidence="2 3" key="1">
    <citation type="submission" date="2024-06" db="EMBL/GenBank/DDBJ databases">
        <title>Genomic Encyclopedia of Type Strains, Phase IV (KMG-IV): sequencing the most valuable type-strain genomes for metagenomic binning, comparative biology and taxonomic classification.</title>
        <authorList>
            <person name="Goeker M."/>
        </authorList>
    </citation>
    <scope>NUCLEOTIDE SEQUENCE [LARGE SCALE GENOMIC DNA]</scope>
    <source>
        <strain evidence="2 3">DSM 28302</strain>
    </source>
</reference>